<evidence type="ECO:0000256" key="3">
    <source>
        <dbReference type="ARBA" id="ARBA00022475"/>
    </source>
</evidence>
<evidence type="ECO:0000256" key="1">
    <source>
        <dbReference type="ARBA" id="ARBA00004651"/>
    </source>
</evidence>
<dbReference type="InterPro" id="IPR026034">
    <property type="entry name" value="MreD_proteobac"/>
</dbReference>
<keyword evidence="3 8" id="KW-1003">Cell membrane</keyword>
<evidence type="ECO:0000256" key="6">
    <source>
        <dbReference type="ARBA" id="ARBA00022989"/>
    </source>
</evidence>
<evidence type="ECO:0000256" key="7">
    <source>
        <dbReference type="ARBA" id="ARBA00023136"/>
    </source>
</evidence>
<accession>A0A839IKL6</accession>
<sequence length="156" mass="17909">MAILVIFSTFLLALLLSAMPLPDKLLWLQPEWVFMVLIYWCIAVPHRVGVFTGFIVGLCMDLLEGALLGQNALTCSIIAYLSLLLYQRLRNYSTWQQAMMVGILIGINLMIYQWIQNLTTVAADTVAFLLPALASTLLWPWFFIAMRTIRRRFHVR</sequence>
<feature type="transmembrane region" description="Helical" evidence="9">
    <location>
        <begin position="98"/>
        <end position="115"/>
    </location>
</feature>
<evidence type="ECO:0000313" key="10">
    <source>
        <dbReference type="EMBL" id="MBB1485735.1"/>
    </source>
</evidence>
<evidence type="ECO:0000256" key="2">
    <source>
        <dbReference type="ARBA" id="ARBA00007776"/>
    </source>
</evidence>
<dbReference type="NCBIfam" id="TIGR03426">
    <property type="entry name" value="shape_MreD"/>
    <property type="match status" value="1"/>
</dbReference>
<keyword evidence="5 8" id="KW-0133">Cell shape</keyword>
<name>A0A839IKL6_9GAMM</name>
<comment type="subcellular location">
    <subcellularLocation>
        <location evidence="8">Cell inner membrane</location>
    </subcellularLocation>
    <subcellularLocation>
        <location evidence="1">Cell membrane</location>
        <topology evidence="1">Multi-pass membrane protein</topology>
    </subcellularLocation>
</comment>
<gene>
    <name evidence="10" type="primary">mreD</name>
    <name evidence="10" type="ORF">H4O21_03810</name>
</gene>
<organism evidence="10 11">
    <name type="scientific">Oceanospirillum sediminis</name>
    <dbReference type="NCBI Taxonomy" id="2760088"/>
    <lineage>
        <taxon>Bacteria</taxon>
        <taxon>Pseudomonadati</taxon>
        <taxon>Pseudomonadota</taxon>
        <taxon>Gammaproteobacteria</taxon>
        <taxon>Oceanospirillales</taxon>
        <taxon>Oceanospirillaceae</taxon>
        <taxon>Oceanospirillum</taxon>
    </lineage>
</organism>
<dbReference type="PANTHER" id="PTHR37484">
    <property type="entry name" value="ROD SHAPE-DETERMINING PROTEIN MRED"/>
    <property type="match status" value="1"/>
</dbReference>
<evidence type="ECO:0000256" key="9">
    <source>
        <dbReference type="SAM" id="Phobius"/>
    </source>
</evidence>
<evidence type="ECO:0000256" key="8">
    <source>
        <dbReference type="PIRNR" id="PIRNR018472"/>
    </source>
</evidence>
<dbReference type="GO" id="GO:0008360">
    <property type="term" value="P:regulation of cell shape"/>
    <property type="evidence" value="ECO:0007669"/>
    <property type="project" value="UniProtKB-UniRule"/>
</dbReference>
<evidence type="ECO:0000256" key="4">
    <source>
        <dbReference type="ARBA" id="ARBA00022692"/>
    </source>
</evidence>
<dbReference type="Proteomes" id="UP000565262">
    <property type="component" value="Unassembled WGS sequence"/>
</dbReference>
<dbReference type="PANTHER" id="PTHR37484:SF1">
    <property type="entry name" value="ROD SHAPE-DETERMINING PROTEIN MRED"/>
    <property type="match status" value="1"/>
</dbReference>
<dbReference type="RefSeq" id="WP_182807517.1">
    <property type="nucleotide sequence ID" value="NZ_JACJFM010000003.1"/>
</dbReference>
<keyword evidence="7 8" id="KW-0472">Membrane</keyword>
<dbReference type="InterPro" id="IPR007227">
    <property type="entry name" value="Cell_shape_determining_MreD"/>
</dbReference>
<dbReference type="EMBL" id="JACJFM010000003">
    <property type="protein sequence ID" value="MBB1485735.1"/>
    <property type="molecule type" value="Genomic_DNA"/>
</dbReference>
<protein>
    <recommendedName>
        <fullName evidence="8">Rod shape-determining protein MreD</fullName>
    </recommendedName>
</protein>
<dbReference type="GO" id="GO:0005886">
    <property type="term" value="C:plasma membrane"/>
    <property type="evidence" value="ECO:0007669"/>
    <property type="project" value="UniProtKB-SubCell"/>
</dbReference>
<keyword evidence="11" id="KW-1185">Reference proteome</keyword>
<comment type="function">
    <text evidence="8">Involved in formation of the rod shape of the cell. May also contribute to regulation of formation of penicillin-binding proteins.</text>
</comment>
<proteinExistence type="inferred from homology"/>
<keyword evidence="4 9" id="KW-0812">Transmembrane</keyword>
<feature type="transmembrane region" description="Helical" evidence="9">
    <location>
        <begin position="127"/>
        <end position="146"/>
    </location>
</feature>
<comment type="similarity">
    <text evidence="2 8">Belongs to the MreD family.</text>
</comment>
<reference evidence="10 11" key="1">
    <citation type="submission" date="2020-08" db="EMBL/GenBank/DDBJ databases">
        <title>Oceanospirillum sp. nov. isolated from marine sediment.</title>
        <authorList>
            <person name="Ji X."/>
        </authorList>
    </citation>
    <scope>NUCLEOTIDE SEQUENCE [LARGE SCALE GENOMIC DNA]</scope>
    <source>
        <strain evidence="10 11">D5</strain>
    </source>
</reference>
<comment type="caution">
    <text evidence="10">The sequence shown here is derived from an EMBL/GenBank/DDBJ whole genome shotgun (WGS) entry which is preliminary data.</text>
</comment>
<evidence type="ECO:0000256" key="5">
    <source>
        <dbReference type="ARBA" id="ARBA00022960"/>
    </source>
</evidence>
<keyword evidence="6 9" id="KW-1133">Transmembrane helix</keyword>
<evidence type="ECO:0000313" key="11">
    <source>
        <dbReference type="Proteomes" id="UP000565262"/>
    </source>
</evidence>
<dbReference type="Pfam" id="PF04093">
    <property type="entry name" value="MreD"/>
    <property type="match status" value="1"/>
</dbReference>
<dbReference type="PIRSF" id="PIRSF018472">
    <property type="entry name" value="MreD_proteobac"/>
    <property type="match status" value="1"/>
</dbReference>
<dbReference type="AlphaFoldDB" id="A0A839IKL6"/>
<keyword evidence="8" id="KW-0997">Cell inner membrane</keyword>